<dbReference type="EMBL" id="JANPWZ010003405">
    <property type="protein sequence ID" value="KAJ3552814.1"/>
    <property type="molecule type" value="Genomic_DNA"/>
</dbReference>
<dbReference type="PANTHER" id="PTHR35394:SF5">
    <property type="entry name" value="DUF3176 DOMAIN-CONTAINING PROTEIN"/>
    <property type="match status" value="1"/>
</dbReference>
<keyword evidence="1" id="KW-1133">Transmembrane helix</keyword>
<dbReference type="Pfam" id="PF11374">
    <property type="entry name" value="DUF3176"/>
    <property type="match status" value="1"/>
</dbReference>
<evidence type="ECO:0000313" key="2">
    <source>
        <dbReference type="EMBL" id="KAJ3552814.1"/>
    </source>
</evidence>
<organism evidence="2 3">
    <name type="scientific">Xylaria arbuscula</name>
    <dbReference type="NCBI Taxonomy" id="114810"/>
    <lineage>
        <taxon>Eukaryota</taxon>
        <taxon>Fungi</taxon>
        <taxon>Dikarya</taxon>
        <taxon>Ascomycota</taxon>
        <taxon>Pezizomycotina</taxon>
        <taxon>Sordariomycetes</taxon>
        <taxon>Xylariomycetidae</taxon>
        <taxon>Xylariales</taxon>
        <taxon>Xylariaceae</taxon>
        <taxon>Xylaria</taxon>
    </lineage>
</organism>
<gene>
    <name evidence="2" type="ORF">NPX13_g11027</name>
</gene>
<dbReference type="AlphaFoldDB" id="A0A9W8N3P4"/>
<evidence type="ECO:0000313" key="3">
    <source>
        <dbReference type="Proteomes" id="UP001148614"/>
    </source>
</evidence>
<keyword evidence="1" id="KW-0472">Membrane</keyword>
<dbReference type="Proteomes" id="UP001148614">
    <property type="component" value="Unassembled WGS sequence"/>
</dbReference>
<keyword evidence="1" id="KW-0812">Transmembrane</keyword>
<protein>
    <submittedName>
        <fullName evidence="2">Uncharacterized protein</fullName>
    </submittedName>
</protein>
<name>A0A9W8N3P4_9PEZI</name>
<proteinExistence type="predicted"/>
<sequence>MLDDASRGPWGSFWLIIWLRASHVVAIGALVMIALLTFEPFLQAILSFSGTINAVRDARPAQMGYSKILRAGTYSDDGGGLSLVDWLTESNLTLSITTWSYRYKPDLAMVSVMHNGFYAPSESLPTVSYSCSTANCTWPVTTSLAVCSACNDVLSDIKQSYHDPDSNVPWLQFSLPFLNMTNPPGYADWRAVFMTASATPYPWKTISFRKLKTMITSVSVLAAAREYENNNTSWEDTHVTGREFALYFCTAAIKSEVRQNVLNETIIASWSERDSNSYIDLKALPELRIIDKENNYAYAITDYTGGTWWDVPRNDLVLYIPPDDVQNLHLSSNTTRFNLTQNTTGSMAAWINHDFFTFSMRWPGILQEEIISGELPPTTPPIMQALYDSKNLTATFEQAARSLSNWMRDISNTTNTGIVEEWLLRIDVEWPYIIVPLLSIILGILFCLYVIHDTRTLGLEVFKTDMAATLIYSVDEVTRARLRQAHLHGSLARIARTTEVQLKDSGNALSFKPKKIRSIIAQLMVV</sequence>
<evidence type="ECO:0000256" key="1">
    <source>
        <dbReference type="SAM" id="Phobius"/>
    </source>
</evidence>
<dbReference type="PANTHER" id="PTHR35394">
    <property type="entry name" value="DUF3176 DOMAIN-CONTAINING PROTEIN"/>
    <property type="match status" value="1"/>
</dbReference>
<feature type="transmembrane region" description="Helical" evidence="1">
    <location>
        <begin position="430"/>
        <end position="451"/>
    </location>
</feature>
<feature type="transmembrane region" description="Helical" evidence="1">
    <location>
        <begin position="12"/>
        <end position="38"/>
    </location>
</feature>
<keyword evidence="3" id="KW-1185">Reference proteome</keyword>
<dbReference type="InterPro" id="IPR021514">
    <property type="entry name" value="DUF3176"/>
</dbReference>
<dbReference type="VEuPathDB" id="FungiDB:F4678DRAFT_469863"/>
<reference evidence="2" key="1">
    <citation type="submission" date="2022-07" db="EMBL/GenBank/DDBJ databases">
        <title>Genome Sequence of Xylaria arbuscula.</title>
        <authorList>
            <person name="Buettner E."/>
        </authorList>
    </citation>
    <scope>NUCLEOTIDE SEQUENCE</scope>
    <source>
        <strain evidence="2">VT107</strain>
    </source>
</reference>
<accession>A0A9W8N3P4</accession>
<comment type="caution">
    <text evidence="2">The sequence shown here is derived from an EMBL/GenBank/DDBJ whole genome shotgun (WGS) entry which is preliminary data.</text>
</comment>